<dbReference type="Proteomes" id="UP001396334">
    <property type="component" value="Unassembled WGS sequence"/>
</dbReference>
<dbReference type="EMBL" id="JBBPBN010000531">
    <property type="protein sequence ID" value="KAK8484835.1"/>
    <property type="molecule type" value="Genomic_DNA"/>
</dbReference>
<proteinExistence type="predicted"/>
<protein>
    <submittedName>
        <fullName evidence="1">Uncharacterized protein</fullName>
    </submittedName>
</protein>
<keyword evidence="2" id="KW-1185">Reference proteome</keyword>
<accession>A0ABR1ZW40</accession>
<reference evidence="1 2" key="1">
    <citation type="journal article" date="2024" name="G3 (Bethesda)">
        <title>Genome assembly of Hibiscus sabdariffa L. provides insights into metabolisms of medicinal natural products.</title>
        <authorList>
            <person name="Kim T."/>
        </authorList>
    </citation>
    <scope>NUCLEOTIDE SEQUENCE [LARGE SCALE GENOMIC DNA]</scope>
    <source>
        <strain evidence="1">TK-2024</strain>
        <tissue evidence="1">Old leaves</tissue>
    </source>
</reference>
<evidence type="ECO:0000313" key="2">
    <source>
        <dbReference type="Proteomes" id="UP001396334"/>
    </source>
</evidence>
<evidence type="ECO:0000313" key="1">
    <source>
        <dbReference type="EMBL" id="KAK8484835.1"/>
    </source>
</evidence>
<organism evidence="1 2">
    <name type="scientific">Hibiscus sabdariffa</name>
    <name type="common">roselle</name>
    <dbReference type="NCBI Taxonomy" id="183260"/>
    <lineage>
        <taxon>Eukaryota</taxon>
        <taxon>Viridiplantae</taxon>
        <taxon>Streptophyta</taxon>
        <taxon>Embryophyta</taxon>
        <taxon>Tracheophyta</taxon>
        <taxon>Spermatophyta</taxon>
        <taxon>Magnoliopsida</taxon>
        <taxon>eudicotyledons</taxon>
        <taxon>Gunneridae</taxon>
        <taxon>Pentapetalae</taxon>
        <taxon>rosids</taxon>
        <taxon>malvids</taxon>
        <taxon>Malvales</taxon>
        <taxon>Malvaceae</taxon>
        <taxon>Malvoideae</taxon>
        <taxon>Hibiscus</taxon>
    </lineage>
</organism>
<comment type="caution">
    <text evidence="1">The sequence shown here is derived from an EMBL/GenBank/DDBJ whole genome shotgun (WGS) entry which is preliminary data.</text>
</comment>
<sequence>MQTLKLILLFPPTSMSFNKRMNPLVYILQVLINHPPQLFQILFLHILQLISSKILEHDLNQLLPMILLLQFLKSFSGFFNPLVKKSLLVHHSIGGQGLVLGEQATSCDC</sequence>
<gene>
    <name evidence="1" type="ORF">V6N11_057065</name>
</gene>
<name>A0ABR1ZW40_9ROSI</name>